<proteinExistence type="predicted"/>
<reference evidence="1 2" key="1">
    <citation type="submission" date="2015-07" db="EMBL/GenBank/DDBJ databases">
        <title>Comparative genomics of the Sigatoka disease complex on banana suggests a link between parallel evolutionary changes in Pseudocercospora fijiensis and Pseudocercospora eumusae and increased virulence on the banana host.</title>
        <authorList>
            <person name="Chang T.-C."/>
            <person name="Salvucci A."/>
            <person name="Crous P.W."/>
            <person name="Stergiopoulos I."/>
        </authorList>
    </citation>
    <scope>NUCLEOTIDE SEQUENCE [LARGE SCALE GENOMIC DNA]</scope>
    <source>
        <strain evidence="1 2">CBS 116634</strain>
    </source>
</reference>
<gene>
    <name evidence="1" type="ORF">AC579_10143</name>
</gene>
<dbReference type="Proteomes" id="UP000073492">
    <property type="component" value="Unassembled WGS sequence"/>
</dbReference>
<sequence>MSVLSSTYHIQLVSYTAPPTSSSPTDELQTASPCRCLCLCPSHAFTSIDARGAAGRCNACKADLDMRCIMHARAQTSSKHAHARQAGQPSSFSKLPTTLFSCHRLILSRNTHREALATMPSYSTVPNRPPIPSIFLVWSILSSLLANPTAQEINNFTGSLQIVNGNGVYSGTSGGGGSDGTATGAVQAQCPANFPVSCTDIQQPTYCCPSDNYCQWANSVVACCPNGKTCSGSVQAPTTTYYQPTSTVYQHPGTTVYVAGGGGIVTTHAPVTVETVGYAGGGYCSTLVAVGPGLPTTEAGSCGTILIVEADAIRRTVLNAGKMVAMLLALHLAGGWMLIRR</sequence>
<dbReference type="OrthoDB" id="278338at2759"/>
<name>A0A139ISN0_9PEZI</name>
<dbReference type="EMBL" id="LFZO01000017">
    <property type="protein sequence ID" value="KXT17612.1"/>
    <property type="molecule type" value="Genomic_DNA"/>
</dbReference>
<comment type="caution">
    <text evidence="1">The sequence shown here is derived from an EMBL/GenBank/DDBJ whole genome shotgun (WGS) entry which is preliminary data.</text>
</comment>
<protein>
    <submittedName>
        <fullName evidence="1">Uncharacterized protein</fullName>
    </submittedName>
</protein>
<evidence type="ECO:0000313" key="2">
    <source>
        <dbReference type="Proteomes" id="UP000073492"/>
    </source>
</evidence>
<accession>A0A139ISN0</accession>
<dbReference type="AlphaFoldDB" id="A0A139ISN0"/>
<organism evidence="1 2">
    <name type="scientific">Pseudocercospora musae</name>
    <dbReference type="NCBI Taxonomy" id="113226"/>
    <lineage>
        <taxon>Eukaryota</taxon>
        <taxon>Fungi</taxon>
        <taxon>Dikarya</taxon>
        <taxon>Ascomycota</taxon>
        <taxon>Pezizomycotina</taxon>
        <taxon>Dothideomycetes</taxon>
        <taxon>Dothideomycetidae</taxon>
        <taxon>Mycosphaerellales</taxon>
        <taxon>Mycosphaerellaceae</taxon>
        <taxon>Pseudocercospora</taxon>
    </lineage>
</organism>
<keyword evidence="2" id="KW-1185">Reference proteome</keyword>
<evidence type="ECO:0000313" key="1">
    <source>
        <dbReference type="EMBL" id="KXT17612.1"/>
    </source>
</evidence>